<evidence type="ECO:0000313" key="2">
    <source>
        <dbReference type="Proteomes" id="UP000326268"/>
    </source>
</evidence>
<name>A0A5N7ABU7_9EURO</name>
<proteinExistence type="predicted"/>
<evidence type="ECO:0008006" key="3">
    <source>
        <dbReference type="Google" id="ProtNLM"/>
    </source>
</evidence>
<dbReference type="AlphaFoldDB" id="A0A5N7ABU7"/>
<sequence>MPSAKSQIPSTDEQWQAAVADAGIENMSLQDLNLVSGSRVNKAQFLLMHILCKLNEPEEFDPTQWGLERFADAQAILQDTPEFQRYLKSVQDDALTTTRSPDDPFPLGIFEIPRCHQRYVQQIGTRTNLKLSSVHSDRKEAWDAVPTSDEIVVTFAAIDYLHAVCLKNPGVYSQWTASCYSFQALGEEGFQARTDGVLHLHEEPEKVYALLECKARWREDALPQVQYQEAAQIVAWILQKNHPETAMPGRIFLISHNRNEITLTFGTLDRHYRNFLLGKTHASRFLTLYEYGPFLLDNASYMEQMACIVLAFVLGVGKGR</sequence>
<dbReference type="EMBL" id="ML737599">
    <property type="protein sequence ID" value="KAE8367371.1"/>
    <property type="molecule type" value="Genomic_DNA"/>
</dbReference>
<gene>
    <name evidence="1" type="ORF">BDV27DRAFT_155075</name>
</gene>
<dbReference type="RefSeq" id="XP_031930452.1">
    <property type="nucleotide sequence ID" value="XM_032072077.1"/>
</dbReference>
<keyword evidence="2" id="KW-1185">Reference proteome</keyword>
<evidence type="ECO:0000313" key="1">
    <source>
        <dbReference type="EMBL" id="KAE8367371.1"/>
    </source>
</evidence>
<organism evidence="1 2">
    <name type="scientific">Aspergillus caelatus</name>
    <dbReference type="NCBI Taxonomy" id="61420"/>
    <lineage>
        <taxon>Eukaryota</taxon>
        <taxon>Fungi</taxon>
        <taxon>Dikarya</taxon>
        <taxon>Ascomycota</taxon>
        <taxon>Pezizomycotina</taxon>
        <taxon>Eurotiomycetes</taxon>
        <taxon>Eurotiomycetidae</taxon>
        <taxon>Eurotiales</taxon>
        <taxon>Aspergillaceae</taxon>
        <taxon>Aspergillus</taxon>
        <taxon>Aspergillus subgen. Circumdati</taxon>
    </lineage>
</organism>
<reference evidence="1 2" key="1">
    <citation type="submission" date="2019-04" db="EMBL/GenBank/DDBJ databases">
        <title>Friends and foes A comparative genomics studyof 23 Aspergillus species from section Flavi.</title>
        <authorList>
            <consortium name="DOE Joint Genome Institute"/>
            <person name="Kjaerbolling I."/>
            <person name="Vesth T."/>
            <person name="Frisvad J.C."/>
            <person name="Nybo J.L."/>
            <person name="Theobald S."/>
            <person name="Kildgaard S."/>
            <person name="Isbrandt T."/>
            <person name="Kuo A."/>
            <person name="Sato A."/>
            <person name="Lyhne E.K."/>
            <person name="Kogle M.E."/>
            <person name="Wiebenga A."/>
            <person name="Kun R.S."/>
            <person name="Lubbers R.J."/>
            <person name="Makela M.R."/>
            <person name="Barry K."/>
            <person name="Chovatia M."/>
            <person name="Clum A."/>
            <person name="Daum C."/>
            <person name="Haridas S."/>
            <person name="He G."/>
            <person name="LaButti K."/>
            <person name="Lipzen A."/>
            <person name="Mondo S."/>
            <person name="Riley R."/>
            <person name="Salamov A."/>
            <person name="Simmons B.A."/>
            <person name="Magnuson J.K."/>
            <person name="Henrissat B."/>
            <person name="Mortensen U.H."/>
            <person name="Larsen T.O."/>
            <person name="Devries R.P."/>
            <person name="Grigoriev I.V."/>
            <person name="Machida M."/>
            <person name="Baker S.E."/>
            <person name="Andersen M.R."/>
        </authorList>
    </citation>
    <scope>NUCLEOTIDE SEQUENCE [LARGE SCALE GENOMIC DNA]</scope>
    <source>
        <strain evidence="1 2">CBS 763.97</strain>
    </source>
</reference>
<dbReference type="GeneID" id="43656523"/>
<accession>A0A5N7ABU7</accession>
<protein>
    <recommendedName>
        <fullName evidence="3">Fungal-type protein kinase domain-containing protein</fullName>
    </recommendedName>
</protein>
<dbReference type="Proteomes" id="UP000326268">
    <property type="component" value="Unassembled WGS sequence"/>
</dbReference>
<dbReference type="OrthoDB" id="3508621at2759"/>